<protein>
    <submittedName>
        <fullName evidence="4">GNAT family N-acetyltransferase</fullName>
    </submittedName>
</protein>
<evidence type="ECO:0000313" key="4">
    <source>
        <dbReference type="EMBL" id="NER17198.1"/>
    </source>
</evidence>
<dbReference type="InterPro" id="IPR000182">
    <property type="entry name" value="GNAT_dom"/>
</dbReference>
<reference evidence="4 5" key="1">
    <citation type="submission" date="2020-01" db="EMBL/GenBank/DDBJ databases">
        <title>Spongiivirga citrea KCTC 32990T.</title>
        <authorList>
            <person name="Wang G."/>
        </authorList>
    </citation>
    <scope>NUCLEOTIDE SEQUENCE [LARGE SCALE GENOMIC DNA]</scope>
    <source>
        <strain evidence="4 5">KCTC 32990</strain>
    </source>
</reference>
<sequence length="167" mass="19799">MIRKASWGDIPTIMSMTKACAKYMQDQGIFQWNEHYPSQKAFENDINRDELWVMVLDGTLVGCIVISTLMDEEYILIQWLTESENSYYIHRLGVHPDYQKKGYAQKMMDFAEDFAKKQGAVSVRLDTFSQNNRNQKFYENRGYQRLGNIFFPKQSEHPFYCYELVLE</sequence>
<evidence type="ECO:0000313" key="5">
    <source>
        <dbReference type="Proteomes" id="UP000474296"/>
    </source>
</evidence>
<name>A0A6M0CGZ4_9FLAO</name>
<feature type="domain" description="N-acetyltransferase" evidence="3">
    <location>
        <begin position="1"/>
        <end position="167"/>
    </location>
</feature>
<organism evidence="4 5">
    <name type="scientific">Spongiivirga citrea</name>
    <dbReference type="NCBI Taxonomy" id="1481457"/>
    <lineage>
        <taxon>Bacteria</taxon>
        <taxon>Pseudomonadati</taxon>
        <taxon>Bacteroidota</taxon>
        <taxon>Flavobacteriia</taxon>
        <taxon>Flavobacteriales</taxon>
        <taxon>Flavobacteriaceae</taxon>
        <taxon>Spongiivirga</taxon>
    </lineage>
</organism>
<keyword evidence="1 4" id="KW-0808">Transferase</keyword>
<dbReference type="PANTHER" id="PTHR43877:SF2">
    <property type="entry name" value="AMINOALKYLPHOSPHONATE N-ACETYLTRANSFERASE-RELATED"/>
    <property type="match status" value="1"/>
</dbReference>
<dbReference type="RefSeq" id="WP_164031442.1">
    <property type="nucleotide sequence ID" value="NZ_JAABOQ010000003.1"/>
</dbReference>
<dbReference type="InterPro" id="IPR050832">
    <property type="entry name" value="Bact_Acetyltransf"/>
</dbReference>
<proteinExistence type="predicted"/>
<dbReference type="AlphaFoldDB" id="A0A6M0CGZ4"/>
<dbReference type="GO" id="GO:0016747">
    <property type="term" value="F:acyltransferase activity, transferring groups other than amino-acyl groups"/>
    <property type="evidence" value="ECO:0007669"/>
    <property type="project" value="InterPro"/>
</dbReference>
<evidence type="ECO:0000256" key="1">
    <source>
        <dbReference type="ARBA" id="ARBA00022679"/>
    </source>
</evidence>
<gene>
    <name evidence="4" type="ORF">GWK10_08245</name>
</gene>
<dbReference type="Gene3D" id="3.40.630.30">
    <property type="match status" value="1"/>
</dbReference>
<dbReference type="Proteomes" id="UP000474296">
    <property type="component" value="Unassembled WGS sequence"/>
</dbReference>
<evidence type="ECO:0000256" key="2">
    <source>
        <dbReference type="ARBA" id="ARBA00023315"/>
    </source>
</evidence>
<evidence type="ECO:0000259" key="3">
    <source>
        <dbReference type="PROSITE" id="PS51186"/>
    </source>
</evidence>
<dbReference type="InterPro" id="IPR016181">
    <property type="entry name" value="Acyl_CoA_acyltransferase"/>
</dbReference>
<dbReference type="PROSITE" id="PS51186">
    <property type="entry name" value="GNAT"/>
    <property type="match status" value="1"/>
</dbReference>
<dbReference type="EMBL" id="JAABOQ010000003">
    <property type="protein sequence ID" value="NER17198.1"/>
    <property type="molecule type" value="Genomic_DNA"/>
</dbReference>
<dbReference type="PANTHER" id="PTHR43877">
    <property type="entry name" value="AMINOALKYLPHOSPHONATE N-ACETYLTRANSFERASE-RELATED-RELATED"/>
    <property type="match status" value="1"/>
</dbReference>
<comment type="caution">
    <text evidence="4">The sequence shown here is derived from an EMBL/GenBank/DDBJ whole genome shotgun (WGS) entry which is preliminary data.</text>
</comment>
<dbReference type="Pfam" id="PF00583">
    <property type="entry name" value="Acetyltransf_1"/>
    <property type="match status" value="1"/>
</dbReference>
<accession>A0A6M0CGZ4</accession>
<dbReference type="CDD" id="cd04301">
    <property type="entry name" value="NAT_SF"/>
    <property type="match status" value="1"/>
</dbReference>
<keyword evidence="2" id="KW-0012">Acyltransferase</keyword>
<keyword evidence="5" id="KW-1185">Reference proteome</keyword>
<dbReference type="SUPFAM" id="SSF55729">
    <property type="entry name" value="Acyl-CoA N-acyltransferases (Nat)"/>
    <property type="match status" value="1"/>
</dbReference>